<dbReference type="PANTHER" id="PTHR47958">
    <property type="entry name" value="ATP-DEPENDENT RNA HELICASE DBP3"/>
    <property type="match status" value="1"/>
</dbReference>
<protein>
    <recommendedName>
        <fullName evidence="1">RNA helicase</fullName>
        <ecNumber evidence="1">3.6.4.13</ecNumber>
    </recommendedName>
</protein>
<evidence type="ECO:0000259" key="7">
    <source>
        <dbReference type="PROSITE" id="PS51192"/>
    </source>
</evidence>
<dbReference type="GO" id="GO:0003676">
    <property type="term" value="F:nucleic acid binding"/>
    <property type="evidence" value="ECO:0007669"/>
    <property type="project" value="InterPro"/>
</dbReference>
<proteinExistence type="predicted"/>
<dbReference type="SUPFAM" id="SSF52540">
    <property type="entry name" value="P-loop containing nucleoside triphosphate hydrolases"/>
    <property type="match status" value="2"/>
</dbReference>
<keyword evidence="10" id="KW-1185">Reference proteome</keyword>
<feature type="compositionally biased region" description="Basic and acidic residues" evidence="6">
    <location>
        <begin position="18"/>
        <end position="41"/>
    </location>
</feature>
<sequence length="567" mass="64067">MVEIKSKEKVEKKSKKTERKDKEKSKRKSEETKVSEKEHVEKKHKTKKNKEEKNGSKNGTEKNESKNSVDKDDSEKIKLEAAEYYKSNGITIIDVVTGERITDKCIPVTGFTSLHFDKLLIDASCKGFTKPTPIQATCWSLLTPRSETSTGYNDQNDRDIVGVAETGSGKTMAFALPALQQLLNAYNKGDKTGTRKLERGEKPMPQVLVLAPTRELAMQTQEQFENISESLLKQAQFSGKGNKNSGFTFNSVCLYGGNSKYEQKKKLYSENPNVVVATPGRLIDLMENGDLILEKVEFLCLDEADRMLDQGFERAVRSIIESTIPKDKSIQKHKKTVMFSATWPVEIRKLANEFLVNPIRVNVRKLIVNSRVEQTIEVMDPYDKETRIQSLLNQLMKTGNKEKTKTIVFVLYKKEATRVEMLLQRNGYNCCSIHGDKTQDARISALSSFKTGKVPILIATDVAARGLDIPNVEYVINFTFPLTIDDYIHRIGRTGRAGKKGSSITFFTFHDKHHSGNLINVLKQVNMNVPENLLKFGTTVKKKEHKVYGAFYKDVDPSAKPTKIVFD</sequence>
<dbReference type="GO" id="GO:0005524">
    <property type="term" value="F:ATP binding"/>
    <property type="evidence" value="ECO:0007669"/>
    <property type="project" value="UniProtKB-KW"/>
</dbReference>
<dbReference type="Pfam" id="PF00270">
    <property type="entry name" value="DEAD"/>
    <property type="match status" value="1"/>
</dbReference>
<feature type="compositionally biased region" description="Basic and acidic residues" evidence="6">
    <location>
        <begin position="49"/>
        <end position="73"/>
    </location>
</feature>
<accession>A0A2T9YYD4</accession>
<evidence type="ECO:0000256" key="6">
    <source>
        <dbReference type="SAM" id="MobiDB-lite"/>
    </source>
</evidence>
<dbReference type="OrthoDB" id="196131at2759"/>
<dbReference type="STRING" id="61424.A0A2T9YYD4"/>
<dbReference type="Proteomes" id="UP000245699">
    <property type="component" value="Unassembled WGS sequence"/>
</dbReference>
<dbReference type="GO" id="GO:0003724">
    <property type="term" value="F:RNA helicase activity"/>
    <property type="evidence" value="ECO:0007669"/>
    <property type="project" value="UniProtKB-EC"/>
</dbReference>
<dbReference type="PROSITE" id="PS51192">
    <property type="entry name" value="HELICASE_ATP_BIND_1"/>
    <property type="match status" value="1"/>
</dbReference>
<dbReference type="InterPro" id="IPR011545">
    <property type="entry name" value="DEAD/DEAH_box_helicase_dom"/>
</dbReference>
<dbReference type="FunFam" id="3.40.50.300:FF:000008">
    <property type="entry name" value="ATP-dependent RNA helicase RhlB"/>
    <property type="match status" value="1"/>
</dbReference>
<comment type="caution">
    <text evidence="9">The sequence shown here is derived from an EMBL/GenBank/DDBJ whole genome shotgun (WGS) entry which is preliminary data.</text>
</comment>
<reference evidence="9 10" key="1">
    <citation type="journal article" date="2018" name="MBio">
        <title>Comparative Genomics Reveals the Core Gene Toolbox for the Fungus-Insect Symbiosis.</title>
        <authorList>
            <person name="Wang Y."/>
            <person name="Stata M."/>
            <person name="Wang W."/>
            <person name="Stajich J.E."/>
            <person name="White M.M."/>
            <person name="Moncalvo J.M."/>
        </authorList>
    </citation>
    <scope>NUCLEOTIDE SEQUENCE [LARGE SCALE GENOMIC DNA]</scope>
    <source>
        <strain evidence="9 10">AUS-77-4</strain>
    </source>
</reference>
<gene>
    <name evidence="9" type="ORF">BB559_002062</name>
</gene>
<evidence type="ECO:0000256" key="1">
    <source>
        <dbReference type="ARBA" id="ARBA00012552"/>
    </source>
</evidence>
<evidence type="ECO:0000256" key="3">
    <source>
        <dbReference type="ARBA" id="ARBA00022801"/>
    </source>
</evidence>
<dbReference type="EMBL" id="MBFT01000110">
    <property type="protein sequence ID" value="PVU97350.1"/>
    <property type="molecule type" value="Genomic_DNA"/>
</dbReference>
<evidence type="ECO:0000259" key="8">
    <source>
        <dbReference type="PROSITE" id="PS51194"/>
    </source>
</evidence>
<evidence type="ECO:0000313" key="9">
    <source>
        <dbReference type="EMBL" id="PVU97350.1"/>
    </source>
</evidence>
<dbReference type="EC" id="3.6.4.13" evidence="1"/>
<evidence type="ECO:0000313" key="10">
    <source>
        <dbReference type="Proteomes" id="UP000245699"/>
    </source>
</evidence>
<keyword evidence="5" id="KW-0067">ATP-binding</keyword>
<dbReference type="Gene3D" id="3.40.50.300">
    <property type="entry name" value="P-loop containing nucleotide triphosphate hydrolases"/>
    <property type="match status" value="2"/>
</dbReference>
<evidence type="ECO:0000256" key="4">
    <source>
        <dbReference type="ARBA" id="ARBA00022806"/>
    </source>
</evidence>
<organism evidence="9 10">
    <name type="scientific">Furculomyces boomerangus</name>
    <dbReference type="NCBI Taxonomy" id="61424"/>
    <lineage>
        <taxon>Eukaryota</taxon>
        <taxon>Fungi</taxon>
        <taxon>Fungi incertae sedis</taxon>
        <taxon>Zoopagomycota</taxon>
        <taxon>Kickxellomycotina</taxon>
        <taxon>Harpellomycetes</taxon>
        <taxon>Harpellales</taxon>
        <taxon>Harpellaceae</taxon>
        <taxon>Furculomyces</taxon>
    </lineage>
</organism>
<evidence type="ECO:0000256" key="5">
    <source>
        <dbReference type="ARBA" id="ARBA00022840"/>
    </source>
</evidence>
<dbReference type="SMART" id="SM00490">
    <property type="entry name" value="HELICc"/>
    <property type="match status" value="1"/>
</dbReference>
<keyword evidence="2" id="KW-0547">Nucleotide-binding</keyword>
<dbReference type="SMART" id="SM00487">
    <property type="entry name" value="DEXDc"/>
    <property type="match status" value="1"/>
</dbReference>
<feature type="domain" description="Helicase ATP-binding" evidence="7">
    <location>
        <begin position="151"/>
        <end position="361"/>
    </location>
</feature>
<dbReference type="InterPro" id="IPR001650">
    <property type="entry name" value="Helicase_C-like"/>
</dbReference>
<dbReference type="InterPro" id="IPR014001">
    <property type="entry name" value="Helicase_ATP-bd"/>
</dbReference>
<feature type="domain" description="Helicase C-terminal" evidence="8">
    <location>
        <begin position="391"/>
        <end position="537"/>
    </location>
</feature>
<dbReference type="Pfam" id="PF00271">
    <property type="entry name" value="Helicase_C"/>
    <property type="match status" value="1"/>
</dbReference>
<dbReference type="InterPro" id="IPR044742">
    <property type="entry name" value="DEAD/DEAH_RhlB"/>
</dbReference>
<feature type="compositionally biased region" description="Basic and acidic residues" evidence="6">
    <location>
        <begin position="1"/>
        <end position="11"/>
    </location>
</feature>
<name>A0A2T9YYD4_9FUNG</name>
<dbReference type="AlphaFoldDB" id="A0A2T9YYD4"/>
<dbReference type="InterPro" id="IPR027417">
    <property type="entry name" value="P-loop_NTPase"/>
</dbReference>
<dbReference type="CDD" id="cd18787">
    <property type="entry name" value="SF2_C_DEAD"/>
    <property type="match status" value="1"/>
</dbReference>
<keyword evidence="3" id="KW-0378">Hydrolase</keyword>
<keyword evidence="4" id="KW-0347">Helicase</keyword>
<dbReference type="CDD" id="cd00268">
    <property type="entry name" value="DEADc"/>
    <property type="match status" value="1"/>
</dbReference>
<dbReference type="GO" id="GO:0016787">
    <property type="term" value="F:hydrolase activity"/>
    <property type="evidence" value="ECO:0007669"/>
    <property type="project" value="UniProtKB-KW"/>
</dbReference>
<evidence type="ECO:0000256" key="2">
    <source>
        <dbReference type="ARBA" id="ARBA00022741"/>
    </source>
</evidence>
<feature type="region of interest" description="Disordered" evidence="6">
    <location>
        <begin position="1"/>
        <end position="73"/>
    </location>
</feature>
<dbReference type="PROSITE" id="PS51194">
    <property type="entry name" value="HELICASE_CTER"/>
    <property type="match status" value="1"/>
</dbReference>